<dbReference type="PANTHER" id="PTHR23232">
    <property type="entry name" value="KRAB DOMAIN C2H2 ZINC FINGER"/>
    <property type="match status" value="1"/>
</dbReference>
<feature type="region of interest" description="Disordered" evidence="1">
    <location>
        <begin position="182"/>
        <end position="208"/>
    </location>
</feature>
<feature type="region of interest" description="Disordered" evidence="1">
    <location>
        <begin position="220"/>
        <end position="277"/>
    </location>
</feature>
<dbReference type="GO" id="GO:0006355">
    <property type="term" value="P:regulation of DNA-templated transcription"/>
    <property type="evidence" value="ECO:0007669"/>
    <property type="project" value="InterPro"/>
</dbReference>
<dbReference type="Proteomes" id="UP001142489">
    <property type="component" value="Unassembled WGS sequence"/>
</dbReference>
<evidence type="ECO:0000259" key="2">
    <source>
        <dbReference type="PROSITE" id="PS50805"/>
    </source>
</evidence>
<dbReference type="AlphaFoldDB" id="A0A9Q1AZD6"/>
<feature type="domain" description="KRAB" evidence="2">
    <location>
        <begin position="128"/>
        <end position="199"/>
    </location>
</feature>
<dbReference type="SUPFAM" id="SSF109640">
    <property type="entry name" value="KRAB domain (Kruppel-associated box)"/>
    <property type="match status" value="1"/>
</dbReference>
<dbReference type="PROSITE" id="PS50805">
    <property type="entry name" value="KRAB"/>
    <property type="match status" value="1"/>
</dbReference>
<evidence type="ECO:0000313" key="3">
    <source>
        <dbReference type="EMBL" id="KAJ7322475.1"/>
    </source>
</evidence>
<comment type="caution">
    <text evidence="3">The sequence shown here is derived from an EMBL/GenBank/DDBJ whole genome shotgun (WGS) entry which is preliminary data.</text>
</comment>
<feature type="region of interest" description="Disordered" evidence="1">
    <location>
        <begin position="528"/>
        <end position="573"/>
    </location>
</feature>
<dbReference type="SMART" id="SM00349">
    <property type="entry name" value="KRAB"/>
    <property type="match status" value="1"/>
</dbReference>
<dbReference type="PANTHER" id="PTHR23232:SF118">
    <property type="entry name" value="ZINC FINGER PROTEIN 746"/>
    <property type="match status" value="1"/>
</dbReference>
<evidence type="ECO:0000313" key="4">
    <source>
        <dbReference type="Proteomes" id="UP001142489"/>
    </source>
</evidence>
<dbReference type="OrthoDB" id="10066858at2759"/>
<proteinExistence type="predicted"/>
<keyword evidence="4" id="KW-1185">Reference proteome</keyword>
<dbReference type="EMBL" id="JAPFRF010000009">
    <property type="protein sequence ID" value="KAJ7322475.1"/>
    <property type="molecule type" value="Genomic_DNA"/>
</dbReference>
<protein>
    <recommendedName>
        <fullName evidence="2">KRAB domain-containing protein</fullName>
    </recommendedName>
</protein>
<sequence length="704" mass="75640">MEPRQPVPLLPEQSFVRDARQNMADLSLWTVVAAIQAVERKVDSHATRLLNLERRMMTNEKKYVDCENAVVDFGNQMECKLTALGTLIQEYGLLQRRLENMENLLKNQNFWILRLPPGSKGETPKVPVTFEDNSAFFSEQEWGNLEEWQKELYKNIMKSNYESLVSLDYAIAKPDLLSRIEQGQRPCEEEEQEVSKGREISSDPSPEALVFRPGVASQMEAGENVQGDGDPDPAEGRVAPGAPRADFGAAAPSLGSQGKRDQEVNLEGPEVSEEGELHMKPSTALPVDKELMKAKQEKEAGTRELWMPMGAAQESLLLGKGGLCSELWLGFPSGEPRGFSPLAASLAEWQKHGEAAGRSYSCPDCGRPLGFAVGLQDPPQSHSSLGSPGSCLSSPSGSDSRLLHPPGMPTGSRGGAPASPSQRGESLGLPLVPAALPPARQPAGPREQPLGGGGRAGWQGPAGLPFLPPALWPLRPPAAAPDEPHGGPALPVLGLREELHGQEQADQPLPHPHRRAPFPLLRLRQALHPAPPPHQAPADPHPRAAPPVPCLPQELHAEAPPPEAPPDAHGREALPVQPLPQGFLLPAASPATLLQRRLLLVLVLLLGAGGRSRVRDVLRRGRLLTGPSSPLLQRRACLCAVLKTNGPPVKCPFAQGCLALEAALMDLAAQSKSQVSPLLLHGGRRGGERLFGRLGSCGWQPLSC</sequence>
<feature type="compositionally biased region" description="Low complexity" evidence="1">
    <location>
        <begin position="378"/>
        <end position="400"/>
    </location>
</feature>
<dbReference type="InterPro" id="IPR036051">
    <property type="entry name" value="KRAB_dom_sf"/>
</dbReference>
<name>A0A9Q1AZD6_9SAUR</name>
<gene>
    <name evidence="3" type="ORF">JRQ81_018762</name>
</gene>
<organism evidence="3 4">
    <name type="scientific">Phrynocephalus forsythii</name>
    <dbReference type="NCBI Taxonomy" id="171643"/>
    <lineage>
        <taxon>Eukaryota</taxon>
        <taxon>Metazoa</taxon>
        <taxon>Chordata</taxon>
        <taxon>Craniata</taxon>
        <taxon>Vertebrata</taxon>
        <taxon>Euteleostomi</taxon>
        <taxon>Lepidosauria</taxon>
        <taxon>Squamata</taxon>
        <taxon>Bifurcata</taxon>
        <taxon>Unidentata</taxon>
        <taxon>Episquamata</taxon>
        <taxon>Toxicofera</taxon>
        <taxon>Iguania</taxon>
        <taxon>Acrodonta</taxon>
        <taxon>Agamidae</taxon>
        <taxon>Agaminae</taxon>
        <taxon>Phrynocephalus</taxon>
    </lineage>
</organism>
<feature type="region of interest" description="Disordered" evidence="1">
    <location>
        <begin position="373"/>
        <end position="464"/>
    </location>
</feature>
<accession>A0A9Q1AZD6</accession>
<dbReference type="InterPro" id="IPR001909">
    <property type="entry name" value="KRAB"/>
</dbReference>
<evidence type="ECO:0000256" key="1">
    <source>
        <dbReference type="SAM" id="MobiDB-lite"/>
    </source>
</evidence>
<reference evidence="3" key="1">
    <citation type="journal article" date="2023" name="DNA Res.">
        <title>Chromosome-level genome assembly of Phrynocephalus forsythii using third-generation DNA sequencing and Hi-C analysis.</title>
        <authorList>
            <person name="Qi Y."/>
            <person name="Zhao W."/>
            <person name="Zhao Y."/>
            <person name="Niu C."/>
            <person name="Cao S."/>
            <person name="Zhang Y."/>
        </authorList>
    </citation>
    <scope>NUCLEOTIDE SEQUENCE</scope>
    <source>
        <tissue evidence="3">Muscle</tissue>
    </source>
</reference>
<dbReference type="Pfam" id="PF01352">
    <property type="entry name" value="KRAB"/>
    <property type="match status" value="1"/>
</dbReference>
<dbReference type="InterPro" id="IPR050169">
    <property type="entry name" value="Krueppel_C2H2_ZnF"/>
</dbReference>
<dbReference type="Gene3D" id="6.10.140.140">
    <property type="match status" value="1"/>
</dbReference>
<dbReference type="CDD" id="cd07765">
    <property type="entry name" value="KRAB_A-box"/>
    <property type="match status" value="1"/>
</dbReference>